<feature type="transmembrane region" description="Helical" evidence="1">
    <location>
        <begin position="449"/>
        <end position="467"/>
    </location>
</feature>
<proteinExistence type="predicted"/>
<feature type="transmembrane region" description="Helical" evidence="1">
    <location>
        <begin position="302"/>
        <end position="324"/>
    </location>
</feature>
<name>A0A081N3Z3_9GAMM</name>
<accession>A0A081N3Z3</accession>
<feature type="chain" id="PRO_5001760522" evidence="2">
    <location>
        <begin position="39"/>
        <end position="470"/>
    </location>
</feature>
<gene>
    <name evidence="3" type="ORF">GZ78_26865</name>
</gene>
<feature type="transmembrane region" description="Helical" evidence="1">
    <location>
        <begin position="272"/>
        <end position="290"/>
    </location>
</feature>
<reference evidence="3 4" key="1">
    <citation type="submission" date="2014-06" db="EMBL/GenBank/DDBJ databases">
        <title>Whole Genome Sequences of Three Symbiotic Endozoicomonas Bacteria.</title>
        <authorList>
            <person name="Neave M.J."/>
            <person name="Apprill A."/>
            <person name="Voolstra C.R."/>
        </authorList>
    </citation>
    <scope>NUCLEOTIDE SEQUENCE [LARGE SCALE GENOMIC DNA]</scope>
    <source>
        <strain evidence="3 4">DSM 25634</strain>
    </source>
</reference>
<keyword evidence="1" id="KW-0812">Transmembrane</keyword>
<feature type="transmembrane region" description="Helical" evidence="1">
    <location>
        <begin position="248"/>
        <end position="266"/>
    </location>
</feature>
<evidence type="ECO:0000313" key="3">
    <source>
        <dbReference type="EMBL" id="KEQ13166.1"/>
    </source>
</evidence>
<feature type="transmembrane region" description="Helical" evidence="1">
    <location>
        <begin position="217"/>
        <end position="236"/>
    </location>
</feature>
<dbReference type="AlphaFoldDB" id="A0A081N3Z3"/>
<sequence length="470" mass="53483">MKVYFLCDATSPFFRRNTLYVFIALLTLLATSSGWAHTAPSLQNQPDTDEVSENATICFSELQQLLGSEQAGLSDDNEPVTAEKLNLLISAIEDQIQNISACTTFMQEYESLLVQEEEYFDKEELLKYIPHLSPSPSTQMDWLEWGQGIAYNSAHSVMSQYWQNSPGISILSSIASKLRSNINYYYKSYRAKQKPKKAPYSGYFTNCFLKKNLDVCFYSSWVVHSLTLMASATVAYTSYRLMDYGGGYIPSNAFMVMAVVANSLSFSWWPDLFSFGFIGSLTAQTYFMLADKHRLMINSKKMLQMYSASFFLNDAILVFLRSLYTGFWHSALLDSPIQLTITSFIALRSLISYVRNIDSREAIFLPIADGKTTSYTIMAAAALFYHIQTPFMHWHLAYMYGGLIFNSLVTSSNLNTVIPVLTHSLMFTFHFANNLRVHAVDVIEEFDKISYFIYNIILPPAIIFGLLDRR</sequence>
<keyword evidence="1" id="KW-1133">Transmembrane helix</keyword>
<evidence type="ECO:0000256" key="1">
    <source>
        <dbReference type="SAM" id="Phobius"/>
    </source>
</evidence>
<keyword evidence="4" id="KW-1185">Reference proteome</keyword>
<protein>
    <submittedName>
        <fullName evidence="3">Uncharacterized protein</fullName>
    </submittedName>
</protein>
<comment type="caution">
    <text evidence="3">The sequence shown here is derived from an EMBL/GenBank/DDBJ whole genome shotgun (WGS) entry which is preliminary data.</text>
</comment>
<dbReference type="STRING" id="1137799.GZ78_26865"/>
<dbReference type="EMBL" id="JOKH01000009">
    <property type="protein sequence ID" value="KEQ13166.1"/>
    <property type="molecule type" value="Genomic_DNA"/>
</dbReference>
<feature type="signal peptide" evidence="2">
    <location>
        <begin position="1"/>
        <end position="38"/>
    </location>
</feature>
<evidence type="ECO:0000313" key="4">
    <source>
        <dbReference type="Proteomes" id="UP000028073"/>
    </source>
</evidence>
<keyword evidence="1" id="KW-0472">Membrane</keyword>
<organism evidence="3 4">
    <name type="scientific">Endozoicomonas numazuensis</name>
    <dbReference type="NCBI Taxonomy" id="1137799"/>
    <lineage>
        <taxon>Bacteria</taxon>
        <taxon>Pseudomonadati</taxon>
        <taxon>Pseudomonadota</taxon>
        <taxon>Gammaproteobacteria</taxon>
        <taxon>Oceanospirillales</taxon>
        <taxon>Endozoicomonadaceae</taxon>
        <taxon>Endozoicomonas</taxon>
    </lineage>
</organism>
<evidence type="ECO:0000256" key="2">
    <source>
        <dbReference type="SAM" id="SignalP"/>
    </source>
</evidence>
<keyword evidence="2" id="KW-0732">Signal</keyword>
<dbReference type="Proteomes" id="UP000028073">
    <property type="component" value="Unassembled WGS sequence"/>
</dbReference>